<proteinExistence type="predicted"/>
<sequence>GKEEDEKLKGKKKAVKRGSLLSAALKMRKKGKKAPKKKIEQDKKEDKKEEKKEEKEEKRTRTSINNKLHYCYFQIIPRIGGVVKSTRTSISQGYRGSSTCSLSVCS</sequence>
<feature type="compositionally biased region" description="Basic and acidic residues" evidence="1">
    <location>
        <begin position="37"/>
        <end position="60"/>
    </location>
</feature>
<feature type="non-terminal residue" evidence="2">
    <location>
        <position position="106"/>
    </location>
</feature>
<feature type="compositionally biased region" description="Basic residues" evidence="1">
    <location>
        <begin position="26"/>
        <end position="36"/>
    </location>
</feature>
<evidence type="ECO:0000313" key="3">
    <source>
        <dbReference type="Proteomes" id="UP001057375"/>
    </source>
</evidence>
<gene>
    <name evidence="2" type="ORF">ADUPG1_005698</name>
</gene>
<feature type="region of interest" description="Disordered" evidence="1">
    <location>
        <begin position="1"/>
        <end position="61"/>
    </location>
</feature>
<keyword evidence="3" id="KW-1185">Reference proteome</keyword>
<organism evidence="2 3">
    <name type="scientific">Aduncisulcus paluster</name>
    <dbReference type="NCBI Taxonomy" id="2918883"/>
    <lineage>
        <taxon>Eukaryota</taxon>
        <taxon>Metamonada</taxon>
        <taxon>Carpediemonas-like organisms</taxon>
        <taxon>Aduncisulcus</taxon>
    </lineage>
</organism>
<accession>A0ABQ5KG87</accession>
<protein>
    <submittedName>
        <fullName evidence="2">Uncharacterized protein</fullName>
    </submittedName>
</protein>
<dbReference type="EMBL" id="BQXS01009200">
    <property type="protein sequence ID" value="GKT30951.1"/>
    <property type="molecule type" value="Genomic_DNA"/>
</dbReference>
<feature type="non-terminal residue" evidence="2">
    <location>
        <position position="1"/>
    </location>
</feature>
<reference evidence="2" key="1">
    <citation type="submission" date="2022-03" db="EMBL/GenBank/DDBJ databases">
        <title>Draft genome sequence of Aduncisulcus paluster, a free-living microaerophilic Fornicata.</title>
        <authorList>
            <person name="Yuyama I."/>
            <person name="Kume K."/>
            <person name="Tamura T."/>
            <person name="Inagaki Y."/>
            <person name="Hashimoto T."/>
        </authorList>
    </citation>
    <scope>NUCLEOTIDE SEQUENCE</scope>
    <source>
        <strain evidence="2">NY0171</strain>
    </source>
</reference>
<dbReference type="Proteomes" id="UP001057375">
    <property type="component" value="Unassembled WGS sequence"/>
</dbReference>
<evidence type="ECO:0000313" key="2">
    <source>
        <dbReference type="EMBL" id="GKT30951.1"/>
    </source>
</evidence>
<evidence type="ECO:0000256" key="1">
    <source>
        <dbReference type="SAM" id="MobiDB-lite"/>
    </source>
</evidence>
<comment type="caution">
    <text evidence="2">The sequence shown here is derived from an EMBL/GenBank/DDBJ whole genome shotgun (WGS) entry which is preliminary data.</text>
</comment>
<name>A0ABQ5KG87_9EUKA</name>